<protein>
    <recommendedName>
        <fullName evidence="2">15-cis-phytoene synthase</fullName>
        <ecNumber evidence="2">2.5.1.32</ecNumber>
    </recommendedName>
</protein>
<dbReference type="Pfam" id="PF00494">
    <property type="entry name" value="SQS_PSY"/>
    <property type="match status" value="1"/>
</dbReference>
<evidence type="ECO:0000256" key="3">
    <source>
        <dbReference type="ARBA" id="ARBA00022746"/>
    </source>
</evidence>
<dbReference type="EnsemblMetazoa" id="Aqu2.1.37900_001">
    <property type="protein sequence ID" value="Aqu2.1.37900_001"/>
    <property type="gene ID" value="Aqu2.1.37900"/>
</dbReference>
<dbReference type="STRING" id="400682.A0A1X7VC68"/>
<name>A0A1X7VC68_AMPQE</name>
<comment type="catalytic activity">
    <reaction evidence="1">
        <text>2 (2E,6E,10E)-geranylgeranyl diphosphate = 15-cis-phytoene + 2 diphosphate</text>
        <dbReference type="Rhea" id="RHEA:34475"/>
        <dbReference type="ChEBI" id="CHEBI:27787"/>
        <dbReference type="ChEBI" id="CHEBI:33019"/>
        <dbReference type="ChEBI" id="CHEBI:58756"/>
        <dbReference type="EC" id="2.5.1.32"/>
    </reaction>
</comment>
<dbReference type="InterPro" id="IPR002060">
    <property type="entry name" value="Squ/phyt_synthse"/>
</dbReference>
<evidence type="ECO:0000256" key="2">
    <source>
        <dbReference type="ARBA" id="ARBA00012396"/>
    </source>
</evidence>
<dbReference type="EC" id="2.5.1.32" evidence="2"/>
<dbReference type="InterPro" id="IPR008949">
    <property type="entry name" value="Isoprenoid_synthase_dom_sf"/>
</dbReference>
<sequence>MLPRWCIRNNTEMKLKSGFTQVSHCMTLVRKHDYEHYLCTLLLPKPVQPVVFALRSYNIEVALIKDTVSEVAIGKMKLTFWRDAINTIFKKGSNDKLPDHPVVNLLAQAVKECNLNKIWLSRLLDARETDLTRTSYHQTKELEDYCENTSSSLFYLTLEALGIKDVHSDHVASHIGKAQGIVTLLRAAGYYRSKRQVLIPLDILMRHGSSQEEFLRGEATPSLINSTYDLASLANAHLLKAISLADKIPKGAAARVFLPAVATRSFLEDLERVDFNPYSERLRLRRPSLPMTLLWKAFRNKYY</sequence>
<dbReference type="PANTHER" id="PTHR31480">
    <property type="entry name" value="BIFUNCTIONAL LYCOPENE CYCLASE/PHYTOENE SYNTHASE"/>
    <property type="match status" value="1"/>
</dbReference>
<keyword evidence="3" id="KW-0125">Carotenoid biosynthesis</keyword>
<accession>A0A1X7VC68</accession>
<dbReference type="FunCoup" id="A0A1X7VC68">
    <property type="interactions" value="555"/>
</dbReference>
<dbReference type="eggNOG" id="KOG4411">
    <property type="taxonomic scope" value="Eukaryota"/>
</dbReference>
<organism evidence="4">
    <name type="scientific">Amphimedon queenslandica</name>
    <name type="common">Sponge</name>
    <dbReference type="NCBI Taxonomy" id="400682"/>
    <lineage>
        <taxon>Eukaryota</taxon>
        <taxon>Metazoa</taxon>
        <taxon>Porifera</taxon>
        <taxon>Demospongiae</taxon>
        <taxon>Heteroscleromorpha</taxon>
        <taxon>Haplosclerida</taxon>
        <taxon>Niphatidae</taxon>
        <taxon>Amphimedon</taxon>
    </lineage>
</organism>
<dbReference type="GO" id="GO:0016117">
    <property type="term" value="P:carotenoid biosynthetic process"/>
    <property type="evidence" value="ECO:0007669"/>
    <property type="project" value="UniProtKB-KW"/>
</dbReference>
<evidence type="ECO:0000313" key="4">
    <source>
        <dbReference type="EnsemblMetazoa" id="Aqu2.1.37900_001"/>
    </source>
</evidence>
<reference evidence="4" key="1">
    <citation type="submission" date="2017-05" db="UniProtKB">
        <authorList>
            <consortium name="EnsemblMetazoa"/>
        </authorList>
    </citation>
    <scope>IDENTIFICATION</scope>
</reference>
<dbReference type="AlphaFoldDB" id="A0A1X7VC68"/>
<proteinExistence type="predicted"/>
<dbReference type="Gene3D" id="1.10.600.10">
    <property type="entry name" value="Farnesyl Diphosphate Synthase"/>
    <property type="match status" value="1"/>
</dbReference>
<evidence type="ECO:0000256" key="1">
    <source>
        <dbReference type="ARBA" id="ARBA00001805"/>
    </source>
</evidence>
<dbReference type="OrthoDB" id="270318at2759"/>
<dbReference type="SUPFAM" id="SSF48576">
    <property type="entry name" value="Terpenoid synthases"/>
    <property type="match status" value="1"/>
</dbReference>
<dbReference type="InParanoid" id="A0A1X7VC68"/>